<dbReference type="AlphaFoldDB" id="A0A498I3I2"/>
<name>A0A498I3I2_MALDO</name>
<proteinExistence type="predicted"/>
<dbReference type="EMBL" id="RDQH01000340">
    <property type="protein sequence ID" value="RXH76802.1"/>
    <property type="molecule type" value="Genomic_DNA"/>
</dbReference>
<reference evidence="1 2" key="1">
    <citation type="submission" date="2018-10" db="EMBL/GenBank/DDBJ databases">
        <title>A high-quality apple genome assembly.</title>
        <authorList>
            <person name="Hu J."/>
        </authorList>
    </citation>
    <scope>NUCLEOTIDE SEQUENCE [LARGE SCALE GENOMIC DNA]</scope>
    <source>
        <strain evidence="2">cv. HFTH1</strain>
        <tissue evidence="1">Young leaf</tissue>
    </source>
</reference>
<sequence length="64" mass="7145">MKRVGSSLSYLRCKQYNHYQIHPSSSVYVRPLGSSLAYFTAVTKPISAAESSEVDIHRTLELGN</sequence>
<keyword evidence="2" id="KW-1185">Reference proteome</keyword>
<protein>
    <submittedName>
        <fullName evidence="1">Uncharacterized protein</fullName>
    </submittedName>
</protein>
<organism evidence="1 2">
    <name type="scientific">Malus domestica</name>
    <name type="common">Apple</name>
    <name type="synonym">Pyrus malus</name>
    <dbReference type="NCBI Taxonomy" id="3750"/>
    <lineage>
        <taxon>Eukaryota</taxon>
        <taxon>Viridiplantae</taxon>
        <taxon>Streptophyta</taxon>
        <taxon>Embryophyta</taxon>
        <taxon>Tracheophyta</taxon>
        <taxon>Spermatophyta</taxon>
        <taxon>Magnoliopsida</taxon>
        <taxon>eudicotyledons</taxon>
        <taxon>Gunneridae</taxon>
        <taxon>Pentapetalae</taxon>
        <taxon>rosids</taxon>
        <taxon>fabids</taxon>
        <taxon>Rosales</taxon>
        <taxon>Rosaceae</taxon>
        <taxon>Amygdaloideae</taxon>
        <taxon>Maleae</taxon>
        <taxon>Malus</taxon>
    </lineage>
</organism>
<dbReference type="Proteomes" id="UP000290289">
    <property type="component" value="Chromosome 14"/>
</dbReference>
<comment type="caution">
    <text evidence="1">The sequence shown here is derived from an EMBL/GenBank/DDBJ whole genome shotgun (WGS) entry which is preliminary data.</text>
</comment>
<evidence type="ECO:0000313" key="2">
    <source>
        <dbReference type="Proteomes" id="UP000290289"/>
    </source>
</evidence>
<accession>A0A498I3I2</accession>
<evidence type="ECO:0000313" key="1">
    <source>
        <dbReference type="EMBL" id="RXH76802.1"/>
    </source>
</evidence>
<gene>
    <name evidence="1" type="ORF">DVH24_019690</name>
</gene>